<organism evidence="3 4">
    <name type="scientific">Aquimarina rubra</name>
    <dbReference type="NCBI Taxonomy" id="1920033"/>
    <lineage>
        <taxon>Bacteria</taxon>
        <taxon>Pseudomonadati</taxon>
        <taxon>Bacteroidota</taxon>
        <taxon>Flavobacteriia</taxon>
        <taxon>Flavobacteriales</taxon>
        <taxon>Flavobacteriaceae</taxon>
        <taxon>Aquimarina</taxon>
    </lineage>
</organism>
<feature type="transmembrane region" description="Helical" evidence="1">
    <location>
        <begin position="6"/>
        <end position="24"/>
    </location>
</feature>
<dbReference type="InterPro" id="IPR024163">
    <property type="entry name" value="Aerotolerance_reg_N"/>
</dbReference>
<proteinExistence type="predicted"/>
<evidence type="ECO:0000313" key="4">
    <source>
        <dbReference type="Proteomes" id="UP001597319"/>
    </source>
</evidence>
<evidence type="ECO:0000313" key="3">
    <source>
        <dbReference type="EMBL" id="MFD2561274.1"/>
    </source>
</evidence>
<keyword evidence="1" id="KW-0472">Membrane</keyword>
<dbReference type="Pfam" id="PF07584">
    <property type="entry name" value="BatA"/>
    <property type="match status" value="1"/>
</dbReference>
<sequence length="431" mass="49059">MFFLNPTYLWALLGLLVPLAIHLWSKKEGKTIKVGSTKLLSESDSKQSRSIQLNEFLLLVVRMLLIGVLVLLIAGFQIKKKAATIPIIYMVEPLLLDDERIQTIIDTINTGASLRLLESGFPELDKDQFDSNNKTPNYWQLAKEMETLQTDSIVVFTKAFINGIKGRRPNTNQNIAWVSLDSKELSKKALKAVKKEDSLQVLSMISDQDQLFFKKAFIATDDKRLRFNEANDSVTFPLNGKEESLSLTSELPTKVVLFYEDSLVTQKTYIEASLKAISKYLNRQIDIETVQNIDGIDYAVFDLVVWLSSDVVPNTPTKMLVYQPDNLANNIIEAGSSNRIFYLTEALTTANSIDRNLSEQLLKLFDFHQDIQDRVNEYDKRTIDIAELKPITASLATDKKQFELFDISTWLWLLLGALLVMERSVAKFRKQ</sequence>
<gene>
    <name evidence="3" type="ORF">ACFSR1_01255</name>
</gene>
<protein>
    <submittedName>
        <fullName evidence="3">BatA domain-containing protein</fullName>
    </submittedName>
</protein>
<feature type="domain" description="Aerotolerance regulator N-terminal" evidence="2">
    <location>
        <begin position="1"/>
        <end position="75"/>
    </location>
</feature>
<dbReference type="Proteomes" id="UP001597319">
    <property type="component" value="Unassembled WGS sequence"/>
</dbReference>
<accession>A0ABW5LAX9</accession>
<dbReference type="RefSeq" id="WP_378288844.1">
    <property type="nucleotide sequence ID" value="NZ_JBHULE010000002.1"/>
</dbReference>
<dbReference type="EMBL" id="JBHULE010000002">
    <property type="protein sequence ID" value="MFD2561274.1"/>
    <property type="molecule type" value="Genomic_DNA"/>
</dbReference>
<reference evidence="4" key="1">
    <citation type="journal article" date="2019" name="Int. J. Syst. Evol. Microbiol.">
        <title>The Global Catalogue of Microorganisms (GCM) 10K type strain sequencing project: providing services to taxonomists for standard genome sequencing and annotation.</title>
        <authorList>
            <consortium name="The Broad Institute Genomics Platform"/>
            <consortium name="The Broad Institute Genome Sequencing Center for Infectious Disease"/>
            <person name="Wu L."/>
            <person name="Ma J."/>
        </authorList>
    </citation>
    <scope>NUCLEOTIDE SEQUENCE [LARGE SCALE GENOMIC DNA]</scope>
    <source>
        <strain evidence="4">KCTC 52274</strain>
    </source>
</reference>
<keyword evidence="1" id="KW-0812">Transmembrane</keyword>
<comment type="caution">
    <text evidence="3">The sequence shown here is derived from an EMBL/GenBank/DDBJ whole genome shotgun (WGS) entry which is preliminary data.</text>
</comment>
<keyword evidence="4" id="KW-1185">Reference proteome</keyword>
<name>A0ABW5LAX9_9FLAO</name>
<keyword evidence="1" id="KW-1133">Transmembrane helix</keyword>
<feature type="transmembrane region" description="Helical" evidence="1">
    <location>
        <begin position="56"/>
        <end position="76"/>
    </location>
</feature>
<dbReference type="NCBIfam" id="TIGR02226">
    <property type="entry name" value="two_anch"/>
    <property type="match status" value="1"/>
</dbReference>
<dbReference type="InterPro" id="IPR011933">
    <property type="entry name" value="Double_TM_dom"/>
</dbReference>
<evidence type="ECO:0000256" key="1">
    <source>
        <dbReference type="SAM" id="Phobius"/>
    </source>
</evidence>
<dbReference type="PANTHER" id="PTHR37464:SF1">
    <property type="entry name" value="BLL2463 PROTEIN"/>
    <property type="match status" value="1"/>
</dbReference>
<dbReference type="PANTHER" id="PTHR37464">
    <property type="entry name" value="BLL2463 PROTEIN"/>
    <property type="match status" value="1"/>
</dbReference>
<evidence type="ECO:0000259" key="2">
    <source>
        <dbReference type="Pfam" id="PF07584"/>
    </source>
</evidence>